<dbReference type="AlphaFoldDB" id="A0A1C6U8G0"/>
<proteinExistence type="predicted"/>
<dbReference type="GeneID" id="43277629"/>
<sequence>MGASGWSYSVAYQPDVAAALEQLRQDAYNRGAYYREEPDPLYALTEDEFRARLDPADDDSGINECLLDEWRAAQRRPKPIDPDTLFAAQPHSGTHSIIDMAKGVSAKPALFTVSPLTDEQTLEFFKTRTPAPDQVVEWMKTFDPFSIRERWQGVYVVSYLDGHPEQIHFSGFSGD</sequence>
<organism evidence="1 2">
    <name type="scientific">Micromonospora chersina</name>
    <dbReference type="NCBI Taxonomy" id="47854"/>
    <lineage>
        <taxon>Bacteria</taxon>
        <taxon>Bacillati</taxon>
        <taxon>Actinomycetota</taxon>
        <taxon>Actinomycetes</taxon>
        <taxon>Micromonosporales</taxon>
        <taxon>Micromonosporaceae</taxon>
        <taxon>Micromonospora</taxon>
    </lineage>
</organism>
<protein>
    <submittedName>
        <fullName evidence="1">Uncharacterized protein</fullName>
    </submittedName>
</protein>
<keyword evidence="2" id="KW-1185">Reference proteome</keyword>
<reference evidence="2" key="1">
    <citation type="submission" date="2016-06" db="EMBL/GenBank/DDBJ databases">
        <authorList>
            <person name="Varghese N."/>
            <person name="Submissions Spin"/>
        </authorList>
    </citation>
    <scope>NUCLEOTIDE SEQUENCE [LARGE SCALE GENOMIC DNA]</scope>
    <source>
        <strain evidence="2">DSM 44151</strain>
    </source>
</reference>
<name>A0A1C6U8G0_9ACTN</name>
<accession>A0A1C6U8G0</accession>
<dbReference type="OrthoDB" id="3618826at2"/>
<dbReference type="EMBL" id="FMIB01000002">
    <property type="protein sequence ID" value="SCL50317.1"/>
    <property type="molecule type" value="Genomic_DNA"/>
</dbReference>
<evidence type="ECO:0000313" key="2">
    <source>
        <dbReference type="Proteomes" id="UP000198605"/>
    </source>
</evidence>
<gene>
    <name evidence="1" type="ORF">GA0070603_0955</name>
</gene>
<dbReference type="Proteomes" id="UP000198605">
    <property type="component" value="Unassembled WGS sequence"/>
</dbReference>
<dbReference type="RefSeq" id="WP_139131802.1">
    <property type="nucleotide sequence ID" value="NZ_FMIB01000002.1"/>
</dbReference>
<evidence type="ECO:0000313" key="1">
    <source>
        <dbReference type="EMBL" id="SCL50317.1"/>
    </source>
</evidence>